<dbReference type="EMBL" id="JAAGNX010000001">
    <property type="protein sequence ID" value="NDV61449.1"/>
    <property type="molecule type" value="Genomic_DNA"/>
</dbReference>
<keyword evidence="2" id="KW-1185">Reference proteome</keyword>
<proteinExistence type="predicted"/>
<gene>
    <name evidence="1" type="ORF">G0Q06_03195</name>
</gene>
<organism evidence="1 2">
    <name type="scientific">Oceanipulchritudo coccoides</name>
    <dbReference type="NCBI Taxonomy" id="2706888"/>
    <lineage>
        <taxon>Bacteria</taxon>
        <taxon>Pseudomonadati</taxon>
        <taxon>Verrucomicrobiota</taxon>
        <taxon>Opitutia</taxon>
        <taxon>Puniceicoccales</taxon>
        <taxon>Oceanipulchritudinaceae</taxon>
        <taxon>Oceanipulchritudo</taxon>
    </lineage>
</organism>
<dbReference type="AlphaFoldDB" id="A0A6B2LZH8"/>
<dbReference type="Gene3D" id="3.30.110.70">
    <property type="entry name" value="Hypothetical protein apc22750. Chain B"/>
    <property type="match status" value="1"/>
</dbReference>
<evidence type="ECO:0000313" key="1">
    <source>
        <dbReference type="EMBL" id="NDV61449.1"/>
    </source>
</evidence>
<name>A0A6B2LZH8_9BACT</name>
<evidence type="ECO:0000313" key="2">
    <source>
        <dbReference type="Proteomes" id="UP000478417"/>
    </source>
</evidence>
<evidence type="ECO:0008006" key="3">
    <source>
        <dbReference type="Google" id="ProtNLM"/>
    </source>
</evidence>
<dbReference type="RefSeq" id="WP_163962398.1">
    <property type="nucleotide sequence ID" value="NZ_JAAGNX010000001.1"/>
</dbReference>
<dbReference type="Proteomes" id="UP000478417">
    <property type="component" value="Unassembled WGS sequence"/>
</dbReference>
<protein>
    <recommendedName>
        <fullName evidence="3">Lipoprotein</fullName>
    </recommendedName>
</protein>
<accession>A0A6B2LZH8</accession>
<dbReference type="PROSITE" id="PS51257">
    <property type="entry name" value="PROKAR_LIPOPROTEIN"/>
    <property type="match status" value="1"/>
</dbReference>
<reference evidence="1 2" key="1">
    <citation type="submission" date="2020-02" db="EMBL/GenBank/DDBJ databases">
        <title>Albibacoteraceae fam. nov., the first described family within the subdivision 4 Verrucomicrobia.</title>
        <authorList>
            <person name="Xi F."/>
        </authorList>
    </citation>
    <scope>NUCLEOTIDE SEQUENCE [LARGE SCALE GENOMIC DNA]</scope>
    <source>
        <strain evidence="1 2">CK1056</strain>
    </source>
</reference>
<sequence length="163" mass="16830">MKKKITSSDGLPLIGLFLSLIISGCATSSSVVTGETREAIETDTVKVYQTAPKTYGEIALLEANSKRSMEFSDQGKIDAAIARLKEQAAKLGANGILVTEITNAEGGGISIGVGTGNYSGNSGVSVGAGTSTATTYKIVRGIAIHVIEEGDEVIETASEEETE</sequence>
<comment type="caution">
    <text evidence="1">The sequence shown here is derived from an EMBL/GenBank/DDBJ whole genome shotgun (WGS) entry which is preliminary data.</text>
</comment>